<evidence type="ECO:0000256" key="3">
    <source>
        <dbReference type="PIRSR" id="PIRSR640198-3"/>
    </source>
</evidence>
<dbReference type="Gene3D" id="1.10.3290.10">
    <property type="entry name" value="Fido-like domain"/>
    <property type="match status" value="1"/>
</dbReference>
<reference evidence="6" key="1">
    <citation type="submission" date="2017-09" db="EMBL/GenBank/DDBJ databases">
        <title>Depth-based differentiation of microbial function through sediment-hosted aquifers and enrichment of novel symbionts in the deep terrestrial subsurface.</title>
        <authorList>
            <person name="Probst A.J."/>
            <person name="Ladd B."/>
            <person name="Jarett J.K."/>
            <person name="Geller-Mcgrath D.E."/>
            <person name="Sieber C.M.K."/>
            <person name="Emerson J.B."/>
            <person name="Anantharaman K."/>
            <person name="Thomas B.C."/>
            <person name="Malmstrom R."/>
            <person name="Stieglmeier M."/>
            <person name="Klingl A."/>
            <person name="Woyke T."/>
            <person name="Ryan C.M."/>
            <person name="Banfield J.F."/>
        </authorList>
    </citation>
    <scope>NUCLEOTIDE SEQUENCE [LARGE SCALE GENOMIC DNA]</scope>
</reference>
<keyword evidence="2" id="KW-0547">Nucleotide-binding</keyword>
<gene>
    <name evidence="5" type="ORF">COW38_03495</name>
</gene>
<sequence length="342" mass="39181">MFNPKYQITDEISRYLSDIAEIKSLVDHAKLLPSREFTLRRKVNIKLAHSSTSIEGNSLEEYQVNNLLDGGKVIAEKNEIREVQNYFRALHLVDKYTAKSEITINDILKLHKTVIDGLVKESKVGVFRPGSIYITNQDKVMYVGPDTKKVRGLVEELLSWQTTSQDIHPVIRAGLLHYQFVTIHPFSDGNGRTARLLTLLHLYQSGWDFRKSLALDEFYNSDRLSYYQALQTGKTYKERQLSELTGWITYFVRGFWESTLKLKEQVLSLQVGKGDIASRHLNLDELKIIDFVLTLGKITSSDVVDILGVPRRTAQFKLNKLASYLILDKICSGPSTYYKLVK</sequence>
<dbReference type="PANTHER" id="PTHR13504">
    <property type="entry name" value="FIDO DOMAIN-CONTAINING PROTEIN DDB_G0283145"/>
    <property type="match status" value="1"/>
</dbReference>
<dbReference type="Pfam" id="PF02661">
    <property type="entry name" value="Fic"/>
    <property type="match status" value="1"/>
</dbReference>
<feature type="non-terminal residue" evidence="5">
    <location>
        <position position="342"/>
    </location>
</feature>
<dbReference type="Proteomes" id="UP000230556">
    <property type="component" value="Unassembled WGS sequence"/>
</dbReference>
<feature type="site" description="Important for autoinhibition of adenylyltransferase activity" evidence="3">
    <location>
        <position position="55"/>
    </location>
</feature>
<evidence type="ECO:0000256" key="1">
    <source>
        <dbReference type="PIRSR" id="PIRSR640198-1"/>
    </source>
</evidence>
<dbReference type="InterPro" id="IPR036597">
    <property type="entry name" value="Fido-like_dom_sf"/>
</dbReference>
<feature type="domain" description="Fido" evidence="4">
    <location>
        <begin position="102"/>
        <end position="250"/>
    </location>
</feature>
<name>A0A2M7FM54_9BACT</name>
<feature type="binding site" evidence="2">
    <location>
        <begin position="188"/>
        <end position="195"/>
    </location>
    <ligand>
        <name>ATP</name>
        <dbReference type="ChEBI" id="CHEBI:30616"/>
    </ligand>
</feature>
<protein>
    <recommendedName>
        <fullName evidence="4">Fido domain-containing protein</fullName>
    </recommendedName>
</protein>
<evidence type="ECO:0000313" key="6">
    <source>
        <dbReference type="Proteomes" id="UP000230556"/>
    </source>
</evidence>
<dbReference type="InterPro" id="IPR040198">
    <property type="entry name" value="Fido_containing"/>
</dbReference>
<feature type="active site" evidence="1">
    <location>
        <position position="184"/>
    </location>
</feature>
<dbReference type="SUPFAM" id="SSF140931">
    <property type="entry name" value="Fic-like"/>
    <property type="match status" value="1"/>
</dbReference>
<evidence type="ECO:0000256" key="2">
    <source>
        <dbReference type="PIRSR" id="PIRSR640198-2"/>
    </source>
</evidence>
<organism evidence="5 6">
    <name type="scientific">Candidatus Collierbacteria bacterium CG17_big_fil_post_rev_8_21_14_2_50_45_7</name>
    <dbReference type="NCBI Taxonomy" id="1974536"/>
    <lineage>
        <taxon>Bacteria</taxon>
        <taxon>Candidatus Collieribacteriota</taxon>
    </lineage>
</organism>
<evidence type="ECO:0000313" key="5">
    <source>
        <dbReference type="EMBL" id="PIW07069.1"/>
    </source>
</evidence>
<dbReference type="EMBL" id="PFFO01000151">
    <property type="protein sequence ID" value="PIW07069.1"/>
    <property type="molecule type" value="Genomic_DNA"/>
</dbReference>
<evidence type="ECO:0000259" key="4">
    <source>
        <dbReference type="PROSITE" id="PS51459"/>
    </source>
</evidence>
<dbReference type="PANTHER" id="PTHR13504:SF38">
    <property type="entry name" value="FIDO DOMAIN-CONTAINING PROTEIN"/>
    <property type="match status" value="1"/>
</dbReference>
<proteinExistence type="predicted"/>
<keyword evidence="2" id="KW-0067">ATP-binding</keyword>
<dbReference type="PROSITE" id="PS51459">
    <property type="entry name" value="FIDO"/>
    <property type="match status" value="1"/>
</dbReference>
<dbReference type="AlphaFoldDB" id="A0A2M7FM54"/>
<dbReference type="InterPro" id="IPR003812">
    <property type="entry name" value="Fido"/>
</dbReference>
<accession>A0A2M7FM54</accession>
<comment type="caution">
    <text evidence="5">The sequence shown here is derived from an EMBL/GenBank/DDBJ whole genome shotgun (WGS) entry which is preliminary data.</text>
</comment>
<dbReference type="GO" id="GO:0005524">
    <property type="term" value="F:ATP binding"/>
    <property type="evidence" value="ECO:0007669"/>
    <property type="project" value="UniProtKB-KW"/>
</dbReference>